<name>A0A1I5S635_9RHOB</name>
<dbReference type="RefSeq" id="WP_093422648.1">
    <property type="nucleotide sequence ID" value="NZ_FOXA01000010.1"/>
</dbReference>
<protein>
    <recommendedName>
        <fullName evidence="4">Flagellar FliJ protein</fullName>
    </recommendedName>
</protein>
<dbReference type="OrthoDB" id="7872267at2"/>
<evidence type="ECO:0000313" key="2">
    <source>
        <dbReference type="EMBL" id="SFP66127.1"/>
    </source>
</evidence>
<dbReference type="Gene3D" id="1.10.287.1700">
    <property type="match status" value="1"/>
</dbReference>
<evidence type="ECO:0000256" key="1">
    <source>
        <dbReference type="SAM" id="Coils"/>
    </source>
</evidence>
<evidence type="ECO:0008006" key="4">
    <source>
        <dbReference type="Google" id="ProtNLM"/>
    </source>
</evidence>
<organism evidence="2 3">
    <name type="scientific">Tranquillimonas alkanivorans</name>
    <dbReference type="NCBI Taxonomy" id="441119"/>
    <lineage>
        <taxon>Bacteria</taxon>
        <taxon>Pseudomonadati</taxon>
        <taxon>Pseudomonadota</taxon>
        <taxon>Alphaproteobacteria</taxon>
        <taxon>Rhodobacterales</taxon>
        <taxon>Roseobacteraceae</taxon>
        <taxon>Tranquillimonas</taxon>
    </lineage>
</organism>
<evidence type="ECO:0000313" key="3">
    <source>
        <dbReference type="Proteomes" id="UP000199356"/>
    </source>
</evidence>
<dbReference type="EMBL" id="FOXA01000010">
    <property type="protein sequence ID" value="SFP66127.1"/>
    <property type="molecule type" value="Genomic_DNA"/>
</dbReference>
<proteinExistence type="predicted"/>
<reference evidence="2 3" key="1">
    <citation type="submission" date="2016-10" db="EMBL/GenBank/DDBJ databases">
        <authorList>
            <person name="de Groot N.N."/>
        </authorList>
    </citation>
    <scope>NUCLEOTIDE SEQUENCE [LARGE SCALE GENOMIC DNA]</scope>
    <source>
        <strain evidence="2 3">DSM 19547</strain>
    </source>
</reference>
<dbReference type="InterPro" id="IPR053716">
    <property type="entry name" value="Flag_assembly_chemotaxis_eff"/>
</dbReference>
<gene>
    <name evidence="2" type="ORF">SAMN04488047_11060</name>
</gene>
<sequence>MSESRRIRALDVLERLRRHEMEVEARELGLLRGRIAEQARHRDTLKARLVDETHGLTLEGAPYLADFLRSMRAEIAAAEQEIAKLEQEAERYEDAVRERYAELHSVSAVLSSTRARAARDRDRREAQRMEEQVLLRWDR</sequence>
<feature type="coiled-coil region" evidence="1">
    <location>
        <begin position="68"/>
        <end position="132"/>
    </location>
</feature>
<keyword evidence="3" id="KW-1185">Reference proteome</keyword>
<dbReference type="AlphaFoldDB" id="A0A1I5S635"/>
<dbReference type="STRING" id="441119.SAMN04488047_11060"/>
<dbReference type="Proteomes" id="UP000199356">
    <property type="component" value="Unassembled WGS sequence"/>
</dbReference>
<keyword evidence="1" id="KW-0175">Coiled coil</keyword>
<accession>A0A1I5S635</accession>